<dbReference type="GO" id="GO:0004222">
    <property type="term" value="F:metalloendopeptidase activity"/>
    <property type="evidence" value="ECO:0007669"/>
    <property type="project" value="TreeGrafter"/>
</dbReference>
<dbReference type="Proteomes" id="UP000578343">
    <property type="component" value="Unassembled WGS sequence"/>
</dbReference>
<dbReference type="SUPFAM" id="SSF55486">
    <property type="entry name" value="Metalloproteases ('zincins'), catalytic domain"/>
    <property type="match status" value="1"/>
</dbReference>
<proteinExistence type="predicted"/>
<dbReference type="PANTHER" id="PTHR13723:SF38">
    <property type="entry name" value="A DISINTEGRIN AND METALLOPROTEINASE WITH THROMBOSPONDIN MOTIFS 4"/>
    <property type="match status" value="1"/>
</dbReference>
<evidence type="ECO:0000313" key="2">
    <source>
        <dbReference type="Proteomes" id="UP000578343"/>
    </source>
</evidence>
<dbReference type="Gene3D" id="3.40.390.10">
    <property type="entry name" value="Collagenase (Catalytic Domain)"/>
    <property type="match status" value="1"/>
</dbReference>
<protein>
    <submittedName>
        <fullName evidence="1">ATS4 metalloproteinase</fullName>
    </submittedName>
</protein>
<dbReference type="OrthoDB" id="412680at2759"/>
<dbReference type="GO" id="GO:0030198">
    <property type="term" value="P:extracellular matrix organization"/>
    <property type="evidence" value="ECO:0007669"/>
    <property type="project" value="TreeGrafter"/>
</dbReference>
<feature type="non-terminal residue" evidence="1">
    <location>
        <position position="162"/>
    </location>
</feature>
<reference evidence="1 2" key="1">
    <citation type="submission" date="2019-09" db="EMBL/GenBank/DDBJ databases">
        <title>Bird 10,000 Genomes (B10K) Project - Family phase.</title>
        <authorList>
            <person name="Zhang G."/>
        </authorList>
    </citation>
    <scope>NUCLEOTIDE SEQUENCE [LARGE SCALE GENOMIC DNA]</scope>
    <source>
        <strain evidence="1">B10K-DU-001-21</strain>
        <tissue evidence="1">Muscle</tissue>
    </source>
</reference>
<dbReference type="GO" id="GO:0006508">
    <property type="term" value="P:proteolysis"/>
    <property type="evidence" value="ECO:0007669"/>
    <property type="project" value="TreeGrafter"/>
</dbReference>
<feature type="non-terminal residue" evidence="1">
    <location>
        <position position="1"/>
    </location>
</feature>
<name>A0A7K9EUZ4_BARMA</name>
<dbReference type="InterPro" id="IPR024079">
    <property type="entry name" value="MetalloPept_cat_dom_sf"/>
</dbReference>
<organism evidence="1 2">
    <name type="scientific">Baryphthengus martii</name>
    <name type="common">Rufous motmot</name>
    <dbReference type="NCBI Taxonomy" id="176943"/>
    <lineage>
        <taxon>Eukaryota</taxon>
        <taxon>Metazoa</taxon>
        <taxon>Chordata</taxon>
        <taxon>Craniata</taxon>
        <taxon>Vertebrata</taxon>
        <taxon>Euteleostomi</taxon>
        <taxon>Archelosauria</taxon>
        <taxon>Archosauria</taxon>
        <taxon>Dinosauria</taxon>
        <taxon>Saurischia</taxon>
        <taxon>Theropoda</taxon>
        <taxon>Coelurosauria</taxon>
        <taxon>Aves</taxon>
        <taxon>Neognathae</taxon>
        <taxon>Neoaves</taxon>
        <taxon>Telluraves</taxon>
        <taxon>Coraciimorphae</taxon>
        <taxon>Coraciiformes</taxon>
        <taxon>Momotidae</taxon>
        <taxon>Baryphthengus</taxon>
    </lineage>
</organism>
<accession>A0A7K9EUZ4</accession>
<comment type="caution">
    <text evidence="1">The sequence shown here is derived from an EMBL/GenBank/DDBJ whole genome shotgun (WGS) entry which is preliminary data.</text>
</comment>
<evidence type="ECO:0000313" key="1">
    <source>
        <dbReference type="EMBL" id="NXG80626.1"/>
    </source>
</evidence>
<keyword evidence="2" id="KW-1185">Reference proteome</keyword>
<dbReference type="InterPro" id="IPR050439">
    <property type="entry name" value="ADAMTS_ADAMTS-like"/>
</dbReference>
<dbReference type="PANTHER" id="PTHR13723">
    <property type="entry name" value="ADAMTS A DISINTEGRIN AND METALLOPROTEASE WITH THROMBOSPONDIN MOTIFS PROTEASE"/>
    <property type="match status" value="1"/>
</dbReference>
<gene>
    <name evidence="1" type="primary">Adamts4</name>
    <name evidence="1" type="ORF">BARMAR_R11323</name>
</gene>
<dbReference type="GO" id="GO:0031012">
    <property type="term" value="C:extracellular matrix"/>
    <property type="evidence" value="ECO:0007669"/>
    <property type="project" value="TreeGrafter"/>
</dbReference>
<dbReference type="EMBL" id="VWZK01021473">
    <property type="protein sequence ID" value="NXG80626.1"/>
    <property type="molecule type" value="Genomic_DNA"/>
</dbReference>
<dbReference type="AlphaFoldDB" id="A0A7K9EUZ4"/>
<sequence>HRRFPPPQSPVSRQRFASVPRYVETLVVADESMVRFHGAGLRRYLLTVLAAAARSFRHGSLGNAVELRVTRLVVLGQDTPGPPPTSNAAQMLRDFCRWQKGLNGVPPSPSPSSSRPQDLCGTATCATLGMADVGTVCDPDRSCAIVEDDGLQSAFTAAHELG</sequence>